<evidence type="ECO:0000313" key="2">
    <source>
        <dbReference type="EMBL" id="RVX43114.1"/>
    </source>
</evidence>
<comment type="caution">
    <text evidence="2">The sequence shown here is derived from an EMBL/GenBank/DDBJ whole genome shotgun (WGS) entry which is preliminary data.</text>
</comment>
<keyword evidence="3" id="KW-1185">Reference proteome</keyword>
<accession>A0A438MBL7</accession>
<protein>
    <submittedName>
        <fullName evidence="2">Uncharacterized protein</fullName>
    </submittedName>
</protein>
<dbReference type="EMBL" id="SAUN01000001">
    <property type="protein sequence ID" value="RVX43114.1"/>
    <property type="molecule type" value="Genomic_DNA"/>
</dbReference>
<feature type="region of interest" description="Disordered" evidence="1">
    <location>
        <begin position="22"/>
        <end position="110"/>
    </location>
</feature>
<name>A0A438MBL7_9ACTN</name>
<dbReference type="AlphaFoldDB" id="A0A438MBL7"/>
<sequence length="235" mass="23898">MLGALALAGGVAGLLGANGTFGGAPVASSRAPAQPGTSGPQVAAEEDRATAVPGRGGAASPRPSAQASAREIEQSVPVPVPKEATRPVPEESAGPSTVEGSAPPGEEPGEAVLLVPGMDDTDGYRADGPSAHTDRQAAEYFRTRWGPDDKALKHLKDIRTIGGYLRIYTDLPGSAHNSTHAITLCKRGLAYLKAAGVARPVVFVQAKFGENGNPVLANILGPSDKSCSVTHPAPD</sequence>
<proteinExistence type="predicted"/>
<organism evidence="2 3">
    <name type="scientific">Nonomuraea polychroma</name>
    <dbReference type="NCBI Taxonomy" id="46176"/>
    <lineage>
        <taxon>Bacteria</taxon>
        <taxon>Bacillati</taxon>
        <taxon>Actinomycetota</taxon>
        <taxon>Actinomycetes</taxon>
        <taxon>Streptosporangiales</taxon>
        <taxon>Streptosporangiaceae</taxon>
        <taxon>Nonomuraea</taxon>
    </lineage>
</organism>
<reference evidence="2 3" key="1">
    <citation type="submission" date="2019-01" db="EMBL/GenBank/DDBJ databases">
        <title>Sequencing the genomes of 1000 actinobacteria strains.</title>
        <authorList>
            <person name="Klenk H.-P."/>
        </authorList>
    </citation>
    <scope>NUCLEOTIDE SEQUENCE [LARGE SCALE GENOMIC DNA]</scope>
    <source>
        <strain evidence="2 3">DSM 43925</strain>
    </source>
</reference>
<dbReference type="Proteomes" id="UP000284824">
    <property type="component" value="Unassembled WGS sequence"/>
</dbReference>
<feature type="compositionally biased region" description="Low complexity" evidence="1">
    <location>
        <begin position="58"/>
        <end position="69"/>
    </location>
</feature>
<evidence type="ECO:0000256" key="1">
    <source>
        <dbReference type="SAM" id="MobiDB-lite"/>
    </source>
</evidence>
<evidence type="ECO:0000313" key="3">
    <source>
        <dbReference type="Proteomes" id="UP000284824"/>
    </source>
</evidence>
<gene>
    <name evidence="2" type="ORF">EDD27_5785</name>
</gene>